<dbReference type="RefSeq" id="WP_150165515.1">
    <property type="nucleotide sequence ID" value="NZ_CP029193.1"/>
</dbReference>
<dbReference type="Gene3D" id="3.30.450.180">
    <property type="match status" value="1"/>
</dbReference>
<dbReference type="Proteomes" id="UP000323046">
    <property type="component" value="Chromosome"/>
</dbReference>
<protein>
    <recommendedName>
        <fullName evidence="1">MmyB-like transcription regulator ligand binding domain-containing protein</fullName>
    </recommendedName>
</protein>
<keyword evidence="3" id="KW-1185">Reference proteome</keyword>
<dbReference type="AlphaFoldDB" id="A0A5P2B8A4"/>
<accession>A0A5P2B8A4</accession>
<feature type="domain" description="MmyB-like transcription regulator ligand binding" evidence="1">
    <location>
        <begin position="6"/>
        <end position="130"/>
    </location>
</feature>
<evidence type="ECO:0000259" key="1">
    <source>
        <dbReference type="Pfam" id="PF17765"/>
    </source>
</evidence>
<reference evidence="2 3" key="1">
    <citation type="submission" date="2018-05" db="EMBL/GenBank/DDBJ databases">
        <title>Streptomyces venezuelae.</title>
        <authorList>
            <person name="Kim W."/>
            <person name="Lee N."/>
            <person name="Cho B.-K."/>
        </authorList>
    </citation>
    <scope>NUCLEOTIDE SEQUENCE [LARGE SCALE GENOMIC DNA]</scope>
    <source>
        <strain evidence="2 3">ATCC 14583</strain>
    </source>
</reference>
<proteinExistence type="predicted"/>
<dbReference type="Pfam" id="PF17765">
    <property type="entry name" value="MLTR_LBD"/>
    <property type="match status" value="1"/>
</dbReference>
<dbReference type="PANTHER" id="PTHR35010">
    <property type="entry name" value="BLL4672 PROTEIN-RELATED"/>
    <property type="match status" value="1"/>
</dbReference>
<evidence type="ECO:0000313" key="3">
    <source>
        <dbReference type="Proteomes" id="UP000323046"/>
    </source>
</evidence>
<organism evidence="2 3">
    <name type="scientific">Streptomyces venezuelae</name>
    <dbReference type="NCBI Taxonomy" id="54571"/>
    <lineage>
        <taxon>Bacteria</taxon>
        <taxon>Bacillati</taxon>
        <taxon>Actinomycetota</taxon>
        <taxon>Actinomycetes</taxon>
        <taxon>Kitasatosporales</taxon>
        <taxon>Streptomycetaceae</taxon>
        <taxon>Streptomyces</taxon>
    </lineage>
</organism>
<dbReference type="OrthoDB" id="4144527at2"/>
<dbReference type="InterPro" id="IPR041413">
    <property type="entry name" value="MLTR_LBD"/>
</dbReference>
<gene>
    <name evidence="2" type="ORF">DEJ47_05630</name>
</gene>
<sequence length="172" mass="19015">MGAVWRTVVEGVTGSMAYIADKHWNVVACNDEFRALIPDGEPPSNIMRWMLLDDRARHDVLMNWTEDWARGACPALRRAVTNHPTDPTLIDLASDVRRDPLAGPIYLATASSHALHPDGAVRQVNHPTKGPGWVIASAANPLPEIDAMFVMMQYRPGEVRPHQPPPLSTNAR</sequence>
<evidence type="ECO:0000313" key="2">
    <source>
        <dbReference type="EMBL" id="QES26008.1"/>
    </source>
</evidence>
<name>A0A5P2B8A4_STRVZ</name>
<dbReference type="PANTHER" id="PTHR35010:SF2">
    <property type="entry name" value="BLL4672 PROTEIN"/>
    <property type="match status" value="1"/>
</dbReference>
<dbReference type="EMBL" id="CP029193">
    <property type="protein sequence ID" value="QES26008.1"/>
    <property type="molecule type" value="Genomic_DNA"/>
</dbReference>